<dbReference type="EMBL" id="BARU01001060">
    <property type="protein sequence ID" value="GAH28618.1"/>
    <property type="molecule type" value="Genomic_DNA"/>
</dbReference>
<sequence>ENCRYCGAVNVVLQSLKTNDRTSGECHLTSNFDGNIVHFDLSVTAQPFDIKEKKFIMVFFSDISNQKRQELLEKAFLHDLINVLTSLAGSVELFPIKGLDSTQKQFFKQIKRATHILVEEFRAQRDLIAAENNELVINSKKINSIEIIKTTIEMVKYQTIAVDREIKIDMDSISVMIETDSSLINRILLNLVKNALEASVPDEIVQIGCYLSDESIVFWVKNPNVITKAVKSQIFQRSFSTKGVGRGIGTYSVKLFTEKYLGGKVDFQSTKEKGTIFYVHLPIIKK</sequence>
<dbReference type="PROSITE" id="PS50109">
    <property type="entry name" value="HIS_KIN"/>
    <property type="match status" value="1"/>
</dbReference>
<dbReference type="Gene3D" id="3.30.565.10">
    <property type="entry name" value="Histidine kinase-like ATPase, C-terminal domain"/>
    <property type="match status" value="1"/>
</dbReference>
<dbReference type="AlphaFoldDB" id="X1G6I8"/>
<dbReference type="InterPro" id="IPR003594">
    <property type="entry name" value="HATPase_dom"/>
</dbReference>
<feature type="domain" description="Histidine kinase" evidence="2">
    <location>
        <begin position="75"/>
        <end position="285"/>
    </location>
</feature>
<reference evidence="3" key="1">
    <citation type="journal article" date="2014" name="Front. Microbiol.">
        <title>High frequency of phylogenetically diverse reductive dehalogenase-homologous genes in deep subseafloor sedimentary metagenomes.</title>
        <authorList>
            <person name="Kawai M."/>
            <person name="Futagami T."/>
            <person name="Toyoda A."/>
            <person name="Takaki Y."/>
            <person name="Nishi S."/>
            <person name="Hori S."/>
            <person name="Arai W."/>
            <person name="Tsubouchi T."/>
            <person name="Morono Y."/>
            <person name="Uchiyama I."/>
            <person name="Ito T."/>
            <person name="Fujiyama A."/>
            <person name="Inagaki F."/>
            <person name="Takami H."/>
        </authorList>
    </citation>
    <scope>NUCLEOTIDE SEQUENCE</scope>
    <source>
        <strain evidence="3">Expedition CK06-06</strain>
    </source>
</reference>
<organism evidence="3">
    <name type="scientific">marine sediment metagenome</name>
    <dbReference type="NCBI Taxonomy" id="412755"/>
    <lineage>
        <taxon>unclassified sequences</taxon>
        <taxon>metagenomes</taxon>
        <taxon>ecological metagenomes</taxon>
    </lineage>
</organism>
<proteinExistence type="predicted"/>
<dbReference type="CDD" id="cd00075">
    <property type="entry name" value="HATPase"/>
    <property type="match status" value="1"/>
</dbReference>
<name>X1G6I8_9ZZZZ</name>
<protein>
    <recommendedName>
        <fullName evidence="2">Histidine kinase domain-containing protein</fullName>
    </recommendedName>
</protein>
<dbReference type="SUPFAM" id="SSF55874">
    <property type="entry name" value="ATPase domain of HSP90 chaperone/DNA topoisomerase II/histidine kinase"/>
    <property type="match status" value="1"/>
</dbReference>
<accession>X1G6I8</accession>
<dbReference type="InterPro" id="IPR005467">
    <property type="entry name" value="His_kinase_dom"/>
</dbReference>
<evidence type="ECO:0000256" key="1">
    <source>
        <dbReference type="ARBA" id="ARBA00022553"/>
    </source>
</evidence>
<gene>
    <name evidence="3" type="ORF">S03H2_02990</name>
</gene>
<dbReference type="PANTHER" id="PTHR43547:SF2">
    <property type="entry name" value="HYBRID SIGNAL TRANSDUCTION HISTIDINE KINASE C"/>
    <property type="match status" value="1"/>
</dbReference>
<dbReference type="Pfam" id="PF02518">
    <property type="entry name" value="HATPase_c"/>
    <property type="match status" value="1"/>
</dbReference>
<feature type="non-terminal residue" evidence="3">
    <location>
        <position position="1"/>
    </location>
</feature>
<dbReference type="SMART" id="SM00387">
    <property type="entry name" value="HATPase_c"/>
    <property type="match status" value="1"/>
</dbReference>
<comment type="caution">
    <text evidence="3">The sequence shown here is derived from an EMBL/GenBank/DDBJ whole genome shotgun (WGS) entry which is preliminary data.</text>
</comment>
<dbReference type="PANTHER" id="PTHR43547">
    <property type="entry name" value="TWO-COMPONENT HISTIDINE KINASE"/>
    <property type="match status" value="1"/>
</dbReference>
<keyword evidence="1" id="KW-0597">Phosphoprotein</keyword>
<evidence type="ECO:0000259" key="2">
    <source>
        <dbReference type="PROSITE" id="PS50109"/>
    </source>
</evidence>
<evidence type="ECO:0000313" key="3">
    <source>
        <dbReference type="EMBL" id="GAH28618.1"/>
    </source>
</evidence>
<dbReference type="GO" id="GO:0000155">
    <property type="term" value="F:phosphorelay sensor kinase activity"/>
    <property type="evidence" value="ECO:0007669"/>
    <property type="project" value="TreeGrafter"/>
</dbReference>
<dbReference type="InterPro" id="IPR036890">
    <property type="entry name" value="HATPase_C_sf"/>
</dbReference>